<keyword evidence="2" id="KW-1185">Reference proteome</keyword>
<organism evidence="1 2">
    <name type="scientific">Perkinsus chesapeaki</name>
    <name type="common">Clam parasite</name>
    <name type="synonym">Perkinsus andrewsi</name>
    <dbReference type="NCBI Taxonomy" id="330153"/>
    <lineage>
        <taxon>Eukaryota</taxon>
        <taxon>Sar</taxon>
        <taxon>Alveolata</taxon>
        <taxon>Perkinsozoa</taxon>
        <taxon>Perkinsea</taxon>
        <taxon>Perkinsida</taxon>
        <taxon>Perkinsidae</taxon>
        <taxon>Perkinsus</taxon>
    </lineage>
</organism>
<dbReference type="OrthoDB" id="443464at2759"/>
<gene>
    <name evidence="1" type="ORF">FOL47_001216</name>
</gene>
<reference evidence="1 2" key="1">
    <citation type="submission" date="2020-04" db="EMBL/GenBank/DDBJ databases">
        <title>Perkinsus chesapeaki whole genome sequence.</title>
        <authorList>
            <person name="Bogema D.R."/>
        </authorList>
    </citation>
    <scope>NUCLEOTIDE SEQUENCE [LARGE SCALE GENOMIC DNA]</scope>
    <source>
        <strain evidence="1">ATCC PRA-425</strain>
    </source>
</reference>
<accession>A0A7J6MKP8</accession>
<dbReference type="Proteomes" id="UP000591131">
    <property type="component" value="Unassembled WGS sequence"/>
</dbReference>
<dbReference type="EMBL" id="JAAPAO010000128">
    <property type="protein sequence ID" value="KAF4671780.1"/>
    <property type="molecule type" value="Genomic_DNA"/>
</dbReference>
<dbReference type="AlphaFoldDB" id="A0A7J6MKP8"/>
<evidence type="ECO:0000313" key="1">
    <source>
        <dbReference type="EMBL" id="KAF4671780.1"/>
    </source>
</evidence>
<protein>
    <submittedName>
        <fullName evidence="1">Uncharacterized protein</fullName>
    </submittedName>
</protein>
<evidence type="ECO:0000313" key="2">
    <source>
        <dbReference type="Proteomes" id="UP000591131"/>
    </source>
</evidence>
<name>A0A7J6MKP8_PERCH</name>
<sequence length="121" mass="13619">MYHTSRLDTLLTAALGGDSINWEANVAICDMLSSCPSLIPEVLLEIRNGFEMGDSATVNMRSTFHTVFSVIDSTLFNPSGDASKELWGFMKDMYRLASVPWWYQPQLKVRIPSGTERKLIK</sequence>
<comment type="caution">
    <text evidence="1">The sequence shown here is derived from an EMBL/GenBank/DDBJ whole genome shotgun (WGS) entry which is preliminary data.</text>
</comment>
<proteinExistence type="predicted"/>